<keyword evidence="3" id="KW-1185">Reference proteome</keyword>
<proteinExistence type="predicted"/>
<feature type="domain" description="Transcription regulator PadR N-terminal" evidence="1">
    <location>
        <begin position="3"/>
        <end position="79"/>
    </location>
</feature>
<dbReference type="InterPro" id="IPR005149">
    <property type="entry name" value="Tscrpt_reg_PadR_N"/>
</dbReference>
<dbReference type="InterPro" id="IPR036388">
    <property type="entry name" value="WH-like_DNA-bd_sf"/>
</dbReference>
<organism evidence="2 3">
    <name type="scientific">Conexibacter arvalis</name>
    <dbReference type="NCBI Taxonomy" id="912552"/>
    <lineage>
        <taxon>Bacteria</taxon>
        <taxon>Bacillati</taxon>
        <taxon>Actinomycetota</taxon>
        <taxon>Thermoleophilia</taxon>
        <taxon>Solirubrobacterales</taxon>
        <taxon>Conexibacteraceae</taxon>
        <taxon>Conexibacter</taxon>
    </lineage>
</organism>
<evidence type="ECO:0000259" key="1">
    <source>
        <dbReference type="Pfam" id="PF03551"/>
    </source>
</evidence>
<dbReference type="PANTHER" id="PTHR33169">
    <property type="entry name" value="PADR-FAMILY TRANSCRIPTIONAL REGULATOR"/>
    <property type="match status" value="1"/>
</dbReference>
<dbReference type="InterPro" id="IPR036390">
    <property type="entry name" value="WH_DNA-bd_sf"/>
</dbReference>
<dbReference type="InterPro" id="IPR052509">
    <property type="entry name" value="Metal_resp_DNA-bind_regulator"/>
</dbReference>
<dbReference type="EMBL" id="JACHNU010000002">
    <property type="protein sequence ID" value="MBB4662733.1"/>
    <property type="molecule type" value="Genomic_DNA"/>
</dbReference>
<dbReference type="PANTHER" id="PTHR33169:SF14">
    <property type="entry name" value="TRANSCRIPTIONAL REGULATOR RV3488"/>
    <property type="match status" value="1"/>
</dbReference>
<dbReference type="AlphaFoldDB" id="A0A840IEV3"/>
<accession>A0A840IEV3</accession>
<comment type="caution">
    <text evidence="2">The sequence shown here is derived from an EMBL/GenBank/DDBJ whole genome shotgun (WGS) entry which is preliminary data.</text>
</comment>
<dbReference type="SUPFAM" id="SSF46785">
    <property type="entry name" value="Winged helix' DNA-binding domain"/>
    <property type="match status" value="1"/>
</dbReference>
<keyword evidence="2" id="KW-0238">DNA-binding</keyword>
<gene>
    <name evidence="2" type="ORF">BDZ31_002319</name>
</gene>
<sequence length="135" mass="14543">MAVLGLVIERPSYGYELSRRLQTRFGDLLAVSRSHVYGALDALQRGGLIEPLPAPPAAEPVRQPKVHYRATAAGERAFAAWVVEELGEHARRARLLGAVAELGGGRDEEAAGAIAALVASYERAWERFGPVVNGR</sequence>
<dbReference type="GO" id="GO:0003677">
    <property type="term" value="F:DNA binding"/>
    <property type="evidence" value="ECO:0007669"/>
    <property type="project" value="UniProtKB-KW"/>
</dbReference>
<evidence type="ECO:0000313" key="3">
    <source>
        <dbReference type="Proteomes" id="UP000585272"/>
    </source>
</evidence>
<name>A0A840IEV3_9ACTN</name>
<dbReference type="Gene3D" id="1.10.10.10">
    <property type="entry name" value="Winged helix-like DNA-binding domain superfamily/Winged helix DNA-binding domain"/>
    <property type="match status" value="1"/>
</dbReference>
<protein>
    <submittedName>
        <fullName evidence="2">DNA-binding PadR family transcriptional regulator</fullName>
    </submittedName>
</protein>
<dbReference type="Proteomes" id="UP000585272">
    <property type="component" value="Unassembled WGS sequence"/>
</dbReference>
<dbReference type="Pfam" id="PF03551">
    <property type="entry name" value="PadR"/>
    <property type="match status" value="1"/>
</dbReference>
<reference evidence="2 3" key="1">
    <citation type="submission" date="2020-08" db="EMBL/GenBank/DDBJ databases">
        <title>Genomic Encyclopedia of Archaeal and Bacterial Type Strains, Phase II (KMG-II): from individual species to whole genera.</title>
        <authorList>
            <person name="Goeker M."/>
        </authorList>
    </citation>
    <scope>NUCLEOTIDE SEQUENCE [LARGE SCALE GENOMIC DNA]</scope>
    <source>
        <strain evidence="2 3">DSM 23288</strain>
    </source>
</reference>
<evidence type="ECO:0000313" key="2">
    <source>
        <dbReference type="EMBL" id="MBB4662733.1"/>
    </source>
</evidence>